<dbReference type="RefSeq" id="WP_283822081.1">
    <property type="nucleotide sequence ID" value="NZ_CP126001.1"/>
</dbReference>
<dbReference type="Proteomes" id="UP000063308">
    <property type="component" value="Chromosome"/>
</dbReference>
<evidence type="ECO:0000313" key="2">
    <source>
        <dbReference type="Proteomes" id="UP000063308"/>
    </source>
</evidence>
<proteinExistence type="predicted"/>
<gene>
    <name evidence="1" type="ORF">NK6_4303</name>
</gene>
<organism evidence="1 2">
    <name type="scientific">Bradyrhizobium diazoefficiens</name>
    <dbReference type="NCBI Taxonomy" id="1355477"/>
    <lineage>
        <taxon>Bacteria</taxon>
        <taxon>Pseudomonadati</taxon>
        <taxon>Pseudomonadota</taxon>
        <taxon>Alphaproteobacteria</taxon>
        <taxon>Hyphomicrobiales</taxon>
        <taxon>Nitrobacteraceae</taxon>
        <taxon>Bradyrhizobium</taxon>
    </lineage>
</organism>
<dbReference type="AlphaFoldDB" id="A0A0E4BPL5"/>
<sequence>MTLPSGLPAAKNDNRLFGITAQIAWMPKPSYQLTLRTPLYAVRN</sequence>
<reference evidence="1 2" key="1">
    <citation type="submission" date="2014-11" db="EMBL/GenBank/DDBJ databases">
        <title>Symbiosis island explosion on the genome of extra-slow-growing strains of soybean bradyrhizobia with massive insertion sequences.</title>
        <authorList>
            <person name="Iida T."/>
            <person name="Minamisawa K."/>
        </authorList>
    </citation>
    <scope>NUCLEOTIDE SEQUENCE [LARGE SCALE GENOMIC DNA]</scope>
    <source>
        <strain evidence="1 2">NK6</strain>
    </source>
</reference>
<evidence type="ECO:0000313" key="1">
    <source>
        <dbReference type="EMBL" id="BAR57471.1"/>
    </source>
</evidence>
<protein>
    <submittedName>
        <fullName evidence="1">Uncharacterized protein</fullName>
    </submittedName>
</protein>
<dbReference type="EMBL" id="AP014685">
    <property type="protein sequence ID" value="BAR57471.1"/>
    <property type="molecule type" value="Genomic_DNA"/>
</dbReference>
<name>A0A0E4BPL5_9BRAD</name>
<accession>A0A0E4BPL5</accession>